<name>A0A1J1I103_9DIPT</name>
<organism evidence="1 2">
    <name type="scientific">Clunio marinus</name>
    <dbReference type="NCBI Taxonomy" id="568069"/>
    <lineage>
        <taxon>Eukaryota</taxon>
        <taxon>Metazoa</taxon>
        <taxon>Ecdysozoa</taxon>
        <taxon>Arthropoda</taxon>
        <taxon>Hexapoda</taxon>
        <taxon>Insecta</taxon>
        <taxon>Pterygota</taxon>
        <taxon>Neoptera</taxon>
        <taxon>Endopterygota</taxon>
        <taxon>Diptera</taxon>
        <taxon>Nematocera</taxon>
        <taxon>Chironomoidea</taxon>
        <taxon>Chironomidae</taxon>
        <taxon>Clunio</taxon>
    </lineage>
</organism>
<accession>A0A1J1I103</accession>
<dbReference type="Proteomes" id="UP000183832">
    <property type="component" value="Unassembled WGS sequence"/>
</dbReference>
<keyword evidence="2" id="KW-1185">Reference proteome</keyword>
<dbReference type="AlphaFoldDB" id="A0A1J1I103"/>
<protein>
    <submittedName>
        <fullName evidence="1">CLUMA_CG007410, isoform A</fullName>
    </submittedName>
</protein>
<evidence type="ECO:0000313" key="1">
    <source>
        <dbReference type="EMBL" id="CRK93883.1"/>
    </source>
</evidence>
<evidence type="ECO:0000313" key="2">
    <source>
        <dbReference type="Proteomes" id="UP000183832"/>
    </source>
</evidence>
<gene>
    <name evidence="1" type="ORF">CLUMA_CG007410</name>
</gene>
<dbReference type="EMBL" id="CVRI01000038">
    <property type="protein sequence ID" value="CRK93883.1"/>
    <property type="molecule type" value="Genomic_DNA"/>
</dbReference>
<reference evidence="1 2" key="1">
    <citation type="submission" date="2015-04" db="EMBL/GenBank/DDBJ databases">
        <authorList>
            <person name="Syromyatnikov M.Y."/>
            <person name="Popov V.N."/>
        </authorList>
    </citation>
    <scope>NUCLEOTIDE SEQUENCE [LARGE SCALE GENOMIC DNA]</scope>
</reference>
<proteinExistence type="predicted"/>
<sequence length="66" mass="7736">MLKQRNIYQHVHLIRHKSHADEIIKAQNIVMTIGLVWSGHQQQQRQQKKKGKGLCHSWLGNISEKV</sequence>